<gene>
    <name evidence="1" type="primary">76</name>
    <name evidence="1" type="ORF">SEA_PHARAOH_76</name>
</gene>
<reference evidence="1 2" key="1">
    <citation type="submission" date="2019-02" db="EMBL/GenBank/DDBJ databases">
        <authorList>
            <person name="Liuzzo S."/>
            <person name="Smith M.A."/>
            <person name="Garlena R.A."/>
            <person name="Russell D.A."/>
            <person name="Pope W.H."/>
            <person name="Jacobs-Sera D."/>
            <person name="Hatfull G.F."/>
        </authorList>
    </citation>
    <scope>NUCLEOTIDE SEQUENCE [LARGE SCALE GENOMIC DNA]</scope>
</reference>
<dbReference type="RefSeq" id="YP_010061602.1">
    <property type="nucleotide sequence ID" value="NC_054784.1"/>
</dbReference>
<protein>
    <submittedName>
        <fullName evidence="1">Uncharacterized protein</fullName>
    </submittedName>
</protein>
<sequence>MVLLMETTRDVSVKGSVFESRIVYGGHKIEVTTVMAPGWRKAHRKLARREGFPNLWITHIEHEPKPDRGVVTTTWEN</sequence>
<accession>A0A481W287</accession>
<dbReference type="EMBL" id="MK524530">
    <property type="protein sequence ID" value="QBJ00264.1"/>
    <property type="molecule type" value="Genomic_DNA"/>
</dbReference>
<dbReference type="GeneID" id="64871221"/>
<keyword evidence="2" id="KW-1185">Reference proteome</keyword>
<dbReference type="KEGG" id="vg:64871221"/>
<dbReference type="Proteomes" id="UP000293430">
    <property type="component" value="Segment"/>
</dbReference>
<name>A0A481W287_9CAUD</name>
<organism evidence="1 2">
    <name type="scientific">Mycobacterium phage Pharaoh</name>
    <dbReference type="NCBI Taxonomy" id="2530140"/>
    <lineage>
        <taxon>Viruses</taxon>
        <taxon>Duplodnaviria</taxon>
        <taxon>Heunggongvirae</taxon>
        <taxon>Uroviricota</taxon>
        <taxon>Caudoviricetes</taxon>
        <taxon>Pharaohvirus</taxon>
        <taxon>Pharaohvirus pharaoh</taxon>
    </lineage>
</organism>
<evidence type="ECO:0000313" key="1">
    <source>
        <dbReference type="EMBL" id="QBJ00264.1"/>
    </source>
</evidence>
<evidence type="ECO:0000313" key="2">
    <source>
        <dbReference type="Proteomes" id="UP000293430"/>
    </source>
</evidence>
<proteinExistence type="predicted"/>